<sequence>MIKTNKITLGLLFLALFYFSCEQEEITPTVTQDLTEEEQQKLISSPEIDQIILQSLHDTGDFLWMEQSDRLIWSALVQSDSVLTIGYSPSGISSPNSRIGIESVQSPEWQESAQNILGMINETIQRTGSPQLRIGNENALIHKDLPYLEIKVTSLEVLQNLRKMDEVRYFEPLSYEFDYSLLNQGQNARYFSDSGCSNDPVGSLPASDYVTISPNAKSSWNYPQMGITQAWQQSTGDNITIGLIDTGVSPNQNLLGSGFQSGESVSRSIEKFGTYQTGYWWWKKYDGPNDQCGHGTSMAGVIASPRNAVGNTVGVAYNSNLISVRGTSDVIVNSGNEKDGVAEALVLLGKRSDVKIISMSIGDVFSNSKVADAVRYAYNRGKLIFAAAGTSTSFTNWVGVIFPATMAETVAVTGIKESATYQRCNTCHSGSKVDFTVIMERAGSENKPLALANSGNDPSTVGGSSVATATASGIAALLWSKNPTWSRDQILNQLKTTADLYPNRNSQYGWGNLDAGAALGVY</sequence>
<dbReference type="PROSITE" id="PS51892">
    <property type="entry name" value="SUBTILASE"/>
    <property type="match status" value="1"/>
</dbReference>
<evidence type="ECO:0000256" key="4">
    <source>
        <dbReference type="ARBA" id="ARBA00022825"/>
    </source>
</evidence>
<dbReference type="InterPro" id="IPR015500">
    <property type="entry name" value="Peptidase_S8_subtilisin-rel"/>
</dbReference>
<dbReference type="GO" id="GO:0004252">
    <property type="term" value="F:serine-type endopeptidase activity"/>
    <property type="evidence" value="ECO:0007669"/>
    <property type="project" value="UniProtKB-UniRule"/>
</dbReference>
<dbReference type="PANTHER" id="PTHR43806">
    <property type="entry name" value="PEPTIDASE S8"/>
    <property type="match status" value="1"/>
</dbReference>
<dbReference type="AlphaFoldDB" id="A0A841MJ15"/>
<dbReference type="InterPro" id="IPR036852">
    <property type="entry name" value="Peptidase_S8/S53_dom_sf"/>
</dbReference>
<dbReference type="SUPFAM" id="SSF52743">
    <property type="entry name" value="Subtilisin-like"/>
    <property type="match status" value="1"/>
</dbReference>
<protein>
    <submittedName>
        <fullName evidence="7">Subtilisin family serine protease</fullName>
    </submittedName>
</protein>
<gene>
    <name evidence="7" type="ORF">FHS59_003925</name>
</gene>
<feature type="active site" description="Charge relay system" evidence="5">
    <location>
        <position position="245"/>
    </location>
</feature>
<dbReference type="InterPro" id="IPR050131">
    <property type="entry name" value="Peptidase_S8_subtilisin-like"/>
</dbReference>
<dbReference type="Proteomes" id="UP000588604">
    <property type="component" value="Unassembled WGS sequence"/>
</dbReference>
<evidence type="ECO:0000313" key="8">
    <source>
        <dbReference type="Proteomes" id="UP000588604"/>
    </source>
</evidence>
<dbReference type="InterPro" id="IPR023827">
    <property type="entry name" value="Peptidase_S8_Asp-AS"/>
</dbReference>
<comment type="caution">
    <text evidence="7">The sequence shown here is derived from an EMBL/GenBank/DDBJ whole genome shotgun (WGS) entry which is preliminary data.</text>
</comment>
<dbReference type="GO" id="GO:0006508">
    <property type="term" value="P:proteolysis"/>
    <property type="evidence" value="ECO:0007669"/>
    <property type="project" value="UniProtKB-KW"/>
</dbReference>
<dbReference type="RefSeq" id="WP_184497124.1">
    <property type="nucleotide sequence ID" value="NZ_JACIJO010000003.1"/>
</dbReference>
<keyword evidence="3 5" id="KW-0378">Hydrolase</keyword>
<feature type="active site" description="Charge relay system" evidence="5">
    <location>
        <position position="294"/>
    </location>
</feature>
<dbReference type="PRINTS" id="PR00723">
    <property type="entry name" value="SUBTILISIN"/>
</dbReference>
<evidence type="ECO:0000256" key="5">
    <source>
        <dbReference type="PROSITE-ProRule" id="PRU01240"/>
    </source>
</evidence>
<evidence type="ECO:0000256" key="1">
    <source>
        <dbReference type="ARBA" id="ARBA00011073"/>
    </source>
</evidence>
<evidence type="ECO:0000256" key="2">
    <source>
        <dbReference type="ARBA" id="ARBA00022670"/>
    </source>
</evidence>
<dbReference type="InterPro" id="IPR000209">
    <property type="entry name" value="Peptidase_S8/S53_dom"/>
</dbReference>
<dbReference type="Gene3D" id="3.40.50.200">
    <property type="entry name" value="Peptidase S8/S53 domain"/>
    <property type="match status" value="1"/>
</dbReference>
<dbReference type="PANTHER" id="PTHR43806:SF11">
    <property type="entry name" value="CEREVISIN-RELATED"/>
    <property type="match status" value="1"/>
</dbReference>
<keyword evidence="8" id="KW-1185">Reference proteome</keyword>
<keyword evidence="4 5" id="KW-0720">Serine protease</keyword>
<evidence type="ECO:0000256" key="3">
    <source>
        <dbReference type="ARBA" id="ARBA00022801"/>
    </source>
</evidence>
<dbReference type="Pfam" id="PF00082">
    <property type="entry name" value="Peptidase_S8"/>
    <property type="match status" value="1"/>
</dbReference>
<keyword evidence="2 5" id="KW-0645">Protease</keyword>
<dbReference type="EMBL" id="JACIJO010000003">
    <property type="protein sequence ID" value="MBB6328282.1"/>
    <property type="molecule type" value="Genomic_DNA"/>
</dbReference>
<accession>A0A841MJ15</accession>
<feature type="active site" description="Charge relay system" evidence="5">
    <location>
        <position position="465"/>
    </location>
</feature>
<comment type="similarity">
    <text evidence="1 5">Belongs to the peptidase S8 family.</text>
</comment>
<evidence type="ECO:0000259" key="6">
    <source>
        <dbReference type="Pfam" id="PF00082"/>
    </source>
</evidence>
<evidence type="ECO:0000313" key="7">
    <source>
        <dbReference type="EMBL" id="MBB6328282.1"/>
    </source>
</evidence>
<dbReference type="PROSITE" id="PS00136">
    <property type="entry name" value="SUBTILASE_ASP"/>
    <property type="match status" value="1"/>
</dbReference>
<organism evidence="7 8">
    <name type="scientific">Algoriphagus iocasae</name>
    <dbReference type="NCBI Taxonomy" id="1836499"/>
    <lineage>
        <taxon>Bacteria</taxon>
        <taxon>Pseudomonadati</taxon>
        <taxon>Bacteroidota</taxon>
        <taxon>Cytophagia</taxon>
        <taxon>Cytophagales</taxon>
        <taxon>Cyclobacteriaceae</taxon>
        <taxon>Algoriphagus</taxon>
    </lineage>
</organism>
<feature type="domain" description="Peptidase S8/S53" evidence="6">
    <location>
        <begin position="236"/>
        <end position="511"/>
    </location>
</feature>
<proteinExistence type="inferred from homology"/>
<name>A0A841MJ15_9BACT</name>
<reference evidence="7 8" key="1">
    <citation type="submission" date="2020-08" db="EMBL/GenBank/DDBJ databases">
        <title>Genomic Encyclopedia of Type Strains, Phase IV (KMG-IV): sequencing the most valuable type-strain genomes for metagenomic binning, comparative biology and taxonomic classification.</title>
        <authorList>
            <person name="Goeker M."/>
        </authorList>
    </citation>
    <scope>NUCLEOTIDE SEQUENCE [LARGE SCALE GENOMIC DNA]</scope>
    <source>
        <strain evidence="7 8">DSM 102044</strain>
    </source>
</reference>
<dbReference type="CDD" id="cd00306">
    <property type="entry name" value="Peptidases_S8_S53"/>
    <property type="match status" value="1"/>
</dbReference>